<reference evidence="1 2" key="1">
    <citation type="journal article" date="2018" name="Int. J. Syst. Evol. Microbiol.">
        <title>Methylomusa anaerophila gen. nov., sp. nov., an anaerobic methanol-utilizing bacterium isolated from a microbial fuel cell.</title>
        <authorList>
            <person name="Amano N."/>
            <person name="Yamamuro A."/>
            <person name="Miyahara M."/>
            <person name="Kouzuma A."/>
            <person name="Abe T."/>
            <person name="Watanabe K."/>
        </authorList>
    </citation>
    <scope>NUCLEOTIDE SEQUENCE [LARGE SCALE GENOMIC DNA]</scope>
    <source>
        <strain evidence="1 2">MMFC1</strain>
    </source>
</reference>
<dbReference type="InterPro" id="IPR025617">
    <property type="entry name" value="YqzL"/>
</dbReference>
<dbReference type="Proteomes" id="UP000276437">
    <property type="component" value="Chromosome"/>
</dbReference>
<accession>A0A348AP00</accession>
<proteinExistence type="predicted"/>
<keyword evidence="2" id="KW-1185">Reference proteome</keyword>
<protein>
    <recommendedName>
        <fullName evidence="3">YqzL-like protein</fullName>
    </recommendedName>
</protein>
<dbReference type="EMBL" id="AP018449">
    <property type="protein sequence ID" value="BBB92798.1"/>
    <property type="molecule type" value="Genomic_DNA"/>
</dbReference>
<dbReference type="KEGG" id="mana:MAMMFC1_03499"/>
<evidence type="ECO:0000313" key="1">
    <source>
        <dbReference type="EMBL" id="BBB92798.1"/>
    </source>
</evidence>
<dbReference type="RefSeq" id="WP_197723848.1">
    <property type="nucleotide sequence ID" value="NZ_AP018449.1"/>
</dbReference>
<sequence length="55" mass="6154">MIGLVLREMMWEIFQNTGNIDAYLAYRACVDNNASQPESRDLTGSLSAKLKIMSS</sequence>
<dbReference type="Pfam" id="PF14006">
    <property type="entry name" value="YqzL"/>
    <property type="match status" value="1"/>
</dbReference>
<evidence type="ECO:0008006" key="3">
    <source>
        <dbReference type="Google" id="ProtNLM"/>
    </source>
</evidence>
<dbReference type="AlphaFoldDB" id="A0A348AP00"/>
<organism evidence="1 2">
    <name type="scientific">Methylomusa anaerophila</name>
    <dbReference type="NCBI Taxonomy" id="1930071"/>
    <lineage>
        <taxon>Bacteria</taxon>
        <taxon>Bacillati</taxon>
        <taxon>Bacillota</taxon>
        <taxon>Negativicutes</taxon>
        <taxon>Selenomonadales</taxon>
        <taxon>Sporomusaceae</taxon>
        <taxon>Methylomusa</taxon>
    </lineage>
</organism>
<evidence type="ECO:0000313" key="2">
    <source>
        <dbReference type="Proteomes" id="UP000276437"/>
    </source>
</evidence>
<gene>
    <name evidence="1" type="ORF">MAMMFC1_03499</name>
</gene>
<name>A0A348AP00_9FIRM</name>